<protein>
    <recommendedName>
        <fullName evidence="8">Transthyretin-like family protein</fullName>
    </recommendedName>
</protein>
<evidence type="ECO:0000256" key="3">
    <source>
        <dbReference type="ARBA" id="ARBA00022525"/>
    </source>
</evidence>
<keyword evidence="4 5" id="KW-0732">Signal</keyword>
<feature type="chain" id="PRO_5042175018" description="Transthyretin-like family protein" evidence="5">
    <location>
        <begin position="16"/>
        <end position="127"/>
    </location>
</feature>
<comment type="subcellular location">
    <subcellularLocation>
        <location evidence="1">Secreted</location>
    </subcellularLocation>
</comment>
<keyword evidence="6" id="KW-1185">Reference proteome</keyword>
<keyword evidence="3" id="KW-0964">Secreted</keyword>
<dbReference type="AlphaFoldDB" id="A0AAF3J394"/>
<proteinExistence type="inferred from homology"/>
<dbReference type="Pfam" id="PF01060">
    <property type="entry name" value="TTR-52"/>
    <property type="match status" value="1"/>
</dbReference>
<evidence type="ECO:0000313" key="6">
    <source>
        <dbReference type="Proteomes" id="UP000887575"/>
    </source>
</evidence>
<dbReference type="Proteomes" id="UP000887575">
    <property type="component" value="Unassembled WGS sequence"/>
</dbReference>
<evidence type="ECO:0000256" key="2">
    <source>
        <dbReference type="ARBA" id="ARBA00010112"/>
    </source>
</evidence>
<dbReference type="InterPro" id="IPR001534">
    <property type="entry name" value="Transthyretin-like"/>
</dbReference>
<evidence type="ECO:0000256" key="5">
    <source>
        <dbReference type="SAM" id="SignalP"/>
    </source>
</evidence>
<dbReference type="InterPro" id="IPR038479">
    <property type="entry name" value="Transthyretin-like_sf"/>
</dbReference>
<sequence length="127" mass="14360">MKFLLLSILISVAAAKISTIKVTGTVLCRKQKQPGLEVVLKESDSFTPDDKLSQTTTNKDGFFEISGQDDEWGSIEPYVYIFHHCRILKEGCRTRSRYDVPQPVINGVYEMSYIDLDIAQSGETYEC</sequence>
<organism evidence="6 7">
    <name type="scientific">Mesorhabditis belari</name>
    <dbReference type="NCBI Taxonomy" id="2138241"/>
    <lineage>
        <taxon>Eukaryota</taxon>
        <taxon>Metazoa</taxon>
        <taxon>Ecdysozoa</taxon>
        <taxon>Nematoda</taxon>
        <taxon>Chromadorea</taxon>
        <taxon>Rhabditida</taxon>
        <taxon>Rhabditina</taxon>
        <taxon>Rhabditomorpha</taxon>
        <taxon>Rhabditoidea</taxon>
        <taxon>Rhabditidae</taxon>
        <taxon>Mesorhabditinae</taxon>
        <taxon>Mesorhabditis</taxon>
    </lineage>
</organism>
<evidence type="ECO:0000256" key="4">
    <source>
        <dbReference type="ARBA" id="ARBA00022729"/>
    </source>
</evidence>
<dbReference type="PANTHER" id="PTHR21700">
    <property type="entry name" value="TRANSTHYRETIN-LIKE FAMILY PROTEIN-RELATED"/>
    <property type="match status" value="1"/>
</dbReference>
<dbReference type="GO" id="GO:0009986">
    <property type="term" value="C:cell surface"/>
    <property type="evidence" value="ECO:0007669"/>
    <property type="project" value="InterPro"/>
</dbReference>
<dbReference type="Gene3D" id="2.60.40.3330">
    <property type="match status" value="1"/>
</dbReference>
<evidence type="ECO:0008006" key="8">
    <source>
        <dbReference type="Google" id="ProtNLM"/>
    </source>
</evidence>
<dbReference type="PANTHER" id="PTHR21700:SF30">
    <property type="entry name" value="TRANSTHYRETIN-LIKE FAMILY PROTEIN"/>
    <property type="match status" value="1"/>
</dbReference>
<dbReference type="GO" id="GO:0005576">
    <property type="term" value="C:extracellular region"/>
    <property type="evidence" value="ECO:0007669"/>
    <property type="project" value="UniProtKB-SubCell"/>
</dbReference>
<accession>A0AAF3J394</accession>
<evidence type="ECO:0000256" key="1">
    <source>
        <dbReference type="ARBA" id="ARBA00004613"/>
    </source>
</evidence>
<name>A0AAF3J394_9BILA</name>
<reference evidence="7" key="1">
    <citation type="submission" date="2024-02" db="UniProtKB">
        <authorList>
            <consortium name="WormBaseParasite"/>
        </authorList>
    </citation>
    <scope>IDENTIFICATION</scope>
</reference>
<comment type="similarity">
    <text evidence="2">Belongs to the nematode transthyretin-like family.</text>
</comment>
<evidence type="ECO:0000313" key="7">
    <source>
        <dbReference type="WBParaSite" id="MBELARI_LOCUS13486"/>
    </source>
</evidence>
<dbReference type="WBParaSite" id="MBELARI_LOCUS13486">
    <property type="protein sequence ID" value="MBELARI_LOCUS13486"/>
    <property type="gene ID" value="MBELARI_LOCUS13486"/>
</dbReference>
<feature type="signal peptide" evidence="5">
    <location>
        <begin position="1"/>
        <end position="15"/>
    </location>
</feature>